<evidence type="ECO:0000256" key="1">
    <source>
        <dbReference type="ARBA" id="ARBA00007637"/>
    </source>
</evidence>
<name>A0A0P6WPV2_9CHLR</name>
<organism evidence="3 4">
    <name type="scientific">Bellilinea caldifistulae</name>
    <dbReference type="NCBI Taxonomy" id="360411"/>
    <lineage>
        <taxon>Bacteria</taxon>
        <taxon>Bacillati</taxon>
        <taxon>Chloroflexota</taxon>
        <taxon>Anaerolineae</taxon>
        <taxon>Anaerolineales</taxon>
        <taxon>Anaerolineaceae</taxon>
        <taxon>Bellilinea</taxon>
    </lineage>
</organism>
<keyword evidence="4" id="KW-1185">Reference proteome</keyword>
<dbReference type="EMBL" id="LGHJ01000029">
    <property type="protein sequence ID" value="KPL70807.1"/>
    <property type="molecule type" value="Genomic_DNA"/>
</dbReference>
<reference evidence="3 4" key="1">
    <citation type="submission" date="2015-07" db="EMBL/GenBank/DDBJ databases">
        <title>Draft genome of Bellilinea caldifistulae DSM 17877.</title>
        <authorList>
            <person name="Hemp J."/>
            <person name="Ward L.M."/>
            <person name="Pace L.A."/>
            <person name="Fischer W.W."/>
        </authorList>
    </citation>
    <scope>NUCLEOTIDE SEQUENCE [LARGE SCALE GENOMIC DNA]</scope>
    <source>
        <strain evidence="3 4">GOMI-1</strain>
    </source>
</reference>
<comment type="similarity">
    <text evidence="1">Belongs to the NAD(P)-dependent epimerase/dehydratase family.</text>
</comment>
<dbReference type="STRING" id="360411.AC812_16840"/>
<dbReference type="PATRIC" id="fig|360411.5.peg.1161"/>
<dbReference type="Pfam" id="PF01370">
    <property type="entry name" value="Epimerase"/>
    <property type="match status" value="1"/>
</dbReference>
<dbReference type="Proteomes" id="UP000050514">
    <property type="component" value="Unassembled WGS sequence"/>
</dbReference>
<dbReference type="PANTHER" id="PTHR43000">
    <property type="entry name" value="DTDP-D-GLUCOSE 4,6-DEHYDRATASE-RELATED"/>
    <property type="match status" value="1"/>
</dbReference>
<evidence type="ECO:0000313" key="3">
    <source>
        <dbReference type="EMBL" id="KPL70807.1"/>
    </source>
</evidence>
<accession>A0A0P6WPV2</accession>
<comment type="caution">
    <text evidence="3">The sequence shown here is derived from an EMBL/GenBank/DDBJ whole genome shotgun (WGS) entry which is preliminary data.</text>
</comment>
<dbReference type="InterPro" id="IPR001509">
    <property type="entry name" value="Epimerase_deHydtase"/>
</dbReference>
<dbReference type="OrthoDB" id="9803061at2"/>
<protein>
    <submittedName>
        <fullName evidence="3">Epimerase</fullName>
    </submittedName>
</protein>
<dbReference type="Gene3D" id="3.40.50.720">
    <property type="entry name" value="NAD(P)-binding Rossmann-like Domain"/>
    <property type="match status" value="1"/>
</dbReference>
<gene>
    <name evidence="3" type="ORF">AC812_16840</name>
</gene>
<dbReference type="InterPro" id="IPR036291">
    <property type="entry name" value="NAD(P)-bd_dom_sf"/>
</dbReference>
<dbReference type="RefSeq" id="WP_061916937.1">
    <property type="nucleotide sequence ID" value="NZ_DF967971.1"/>
</dbReference>
<sequence>MKVYITGISGFLSINLVRYLLERGYTNIAGIDLVDFTYPERDKITFLQGDIRNPEDVRKSMAGADVVIHTAAALPLYTPEEIYSTDVEGTRIVLQQALEYGVKRFIHISSTAVYGVPDHHPLFETDPLIGVGPYGKAKIQAEEICLEYRQKGMCVPILRPKSFIGPERLGVFAIFYEWASEGKNFPMIGSGNNRYQLLDVEDLCDAIYACMTLEKERVNDTFNIGAAEFTTMREDYQAVLDEAGFGKRIIPFPAGPVVLALKVLEVLKLSPLYPWIYETASKDSFVSIEKAQKILGFQPKYSNKEALLRNYRWYLANKDTFKEGEAGVTHRVPWKQKALKVAKVFF</sequence>
<feature type="domain" description="NAD-dependent epimerase/dehydratase" evidence="2">
    <location>
        <begin position="3"/>
        <end position="225"/>
    </location>
</feature>
<evidence type="ECO:0000259" key="2">
    <source>
        <dbReference type="Pfam" id="PF01370"/>
    </source>
</evidence>
<proteinExistence type="inferred from homology"/>
<evidence type="ECO:0000313" key="4">
    <source>
        <dbReference type="Proteomes" id="UP000050514"/>
    </source>
</evidence>
<dbReference type="AlphaFoldDB" id="A0A0P6WPV2"/>
<dbReference type="SUPFAM" id="SSF51735">
    <property type="entry name" value="NAD(P)-binding Rossmann-fold domains"/>
    <property type="match status" value="1"/>
</dbReference>